<feature type="transmembrane region" description="Helical" evidence="6">
    <location>
        <begin position="606"/>
        <end position="633"/>
    </location>
</feature>
<proteinExistence type="inferred from homology"/>
<dbReference type="PANTHER" id="PTHR22950:SF697">
    <property type="entry name" value="AMINO ACID TRANSPORTER (EUROFUNG)"/>
    <property type="match status" value="1"/>
</dbReference>
<dbReference type="GO" id="GO:0016020">
    <property type="term" value="C:membrane"/>
    <property type="evidence" value="ECO:0007669"/>
    <property type="project" value="UniProtKB-SubCell"/>
</dbReference>
<evidence type="ECO:0000313" key="9">
    <source>
        <dbReference type="Proteomes" id="UP000016923"/>
    </source>
</evidence>
<feature type="transmembrane region" description="Helical" evidence="6">
    <location>
        <begin position="540"/>
        <end position="559"/>
    </location>
</feature>
<feature type="transmembrane region" description="Helical" evidence="6">
    <location>
        <begin position="645"/>
        <end position="668"/>
    </location>
</feature>
<dbReference type="Pfam" id="PF16815">
    <property type="entry name" value="HRI1"/>
    <property type="match status" value="1"/>
</dbReference>
<evidence type="ECO:0000256" key="2">
    <source>
        <dbReference type="ARBA" id="ARBA00008066"/>
    </source>
</evidence>
<dbReference type="InterPro" id="IPR043047">
    <property type="entry name" value="Hri1_N_sf"/>
</dbReference>
<dbReference type="Pfam" id="PF01490">
    <property type="entry name" value="Aa_trans"/>
    <property type="match status" value="1"/>
</dbReference>
<comment type="subcellular location">
    <subcellularLocation>
        <location evidence="1">Membrane</location>
        <topology evidence="1">Multi-pass membrane protein</topology>
    </subcellularLocation>
</comment>
<dbReference type="eggNOG" id="ENOG502RX9H">
    <property type="taxonomic scope" value="Eukaryota"/>
</dbReference>
<keyword evidence="9" id="KW-1185">Reference proteome</keyword>
<keyword evidence="4 6" id="KW-1133">Transmembrane helix</keyword>
<feature type="transmembrane region" description="Helical" evidence="6">
    <location>
        <begin position="580"/>
        <end position="600"/>
    </location>
</feature>
<keyword evidence="5 6" id="KW-0472">Membrane</keyword>
<name>S3BUG3_OPHP1</name>
<evidence type="ECO:0000256" key="3">
    <source>
        <dbReference type="ARBA" id="ARBA00022692"/>
    </source>
</evidence>
<feature type="transmembrane region" description="Helical" evidence="6">
    <location>
        <begin position="448"/>
        <end position="463"/>
    </location>
</feature>
<dbReference type="InterPro" id="IPR013057">
    <property type="entry name" value="AA_transpt_TM"/>
</dbReference>
<comment type="similarity">
    <text evidence="2">Belongs to the amino acid/polyamine transporter 2 family.</text>
</comment>
<dbReference type="VEuPathDB" id="FungiDB:F503_04637"/>
<feature type="transmembrane region" description="Helical" evidence="6">
    <location>
        <begin position="277"/>
        <end position="298"/>
    </location>
</feature>
<feature type="domain" description="Amino acid transporter transmembrane" evidence="7">
    <location>
        <begin position="277"/>
        <end position="671"/>
    </location>
</feature>
<protein>
    <submittedName>
        <fullName evidence="8">Neutral amino acid transporter</fullName>
    </submittedName>
</protein>
<dbReference type="PANTHER" id="PTHR22950">
    <property type="entry name" value="AMINO ACID TRANSPORTER"/>
    <property type="match status" value="1"/>
</dbReference>
<dbReference type="EMBL" id="KE148162">
    <property type="protein sequence ID" value="EPE04122.1"/>
    <property type="molecule type" value="Genomic_DNA"/>
</dbReference>
<dbReference type="OMA" id="RIMYLFR"/>
<dbReference type="HOGENOM" id="CLU_024452_0_0_1"/>
<evidence type="ECO:0000259" key="7">
    <source>
        <dbReference type="Pfam" id="PF01490"/>
    </source>
</evidence>
<dbReference type="Gene3D" id="2.40.128.320">
    <property type="entry name" value="Protein HRI1, N-terminal domain"/>
    <property type="match status" value="1"/>
</dbReference>
<feature type="transmembrane region" description="Helical" evidence="6">
    <location>
        <begin position="304"/>
        <end position="325"/>
    </location>
</feature>
<dbReference type="Proteomes" id="UP000016923">
    <property type="component" value="Unassembled WGS sequence"/>
</dbReference>
<evidence type="ECO:0000256" key="5">
    <source>
        <dbReference type="ARBA" id="ARBA00023136"/>
    </source>
</evidence>
<evidence type="ECO:0000313" key="8">
    <source>
        <dbReference type="EMBL" id="EPE04122.1"/>
    </source>
</evidence>
<keyword evidence="3 6" id="KW-0812">Transmembrane</keyword>
<feature type="transmembrane region" description="Helical" evidence="6">
    <location>
        <begin position="415"/>
        <end position="436"/>
    </location>
</feature>
<dbReference type="AlphaFoldDB" id="S3BUG3"/>
<evidence type="ECO:0000256" key="4">
    <source>
        <dbReference type="ARBA" id="ARBA00022989"/>
    </source>
</evidence>
<dbReference type="OrthoDB" id="40134at2759"/>
<evidence type="ECO:0000256" key="1">
    <source>
        <dbReference type="ARBA" id="ARBA00004141"/>
    </source>
</evidence>
<accession>S3BUG3</accession>
<dbReference type="STRING" id="1262450.S3BUG3"/>
<dbReference type="InterPro" id="IPR031818">
    <property type="entry name" value="Hri1"/>
</dbReference>
<evidence type="ECO:0000256" key="6">
    <source>
        <dbReference type="SAM" id="Phobius"/>
    </source>
</evidence>
<feature type="transmembrane region" description="Helical" evidence="6">
    <location>
        <begin position="499"/>
        <end position="520"/>
    </location>
</feature>
<sequence length="690" mass="73914">MAPQVVQRISVRWMPDPAYEDSDTIAINVGGYFIDLRVSKDAPHALQWSRSGERITLKSDPPTFCWTHIIDSLGLTVPDDAHFEKLPNGDDLEIGVTPAPHKGGELTAYEEVWRDVTAVEDVASGKPTLSWILQSIDGTVFIGKAGHVYLAIHKSSDEQGGLFSACREDYDTATGARVQKYACTSDTAGTALLASRLPTATQAISAIQEVDASAAGQEVTGLATTKMTTDNTTDNSGVSEKVAPAFHAKRKENDICSKGEVHGYDGEVFRDAEYRSLGWVQAGVILMKLCFTTGVLTIPSAFAVVGYVPGILLLVGWSAITTYYAYIMYAFRMRHPGIHSIADAAALLGGPIAREVASFIFLLTWVLAAGSGFIGLSQGFRVLSSRHICNVVWVFVAALCTAVVSSVPTLGKLTILTWVGFASIFTAVFIVVVGVTQVDRPAAAPKDDIFNMIVTAVGSPAFVPGLVAAINLFAGFGSTPTFITVIAEMRHPRSFIRSLFSSQALLVSCYVAFGVVIYVYCGQYVASPSLASAGGTIEKVAFGIAIPGFIMTSTLWVHLAAKFLLVRILRNSEHLQARSLTHWAVWFGSTIGISAISFIIAGAVPFFSYLIGLIGSLCCAPTCLIIPAWMGLYMERKSWRSSRKTMAICGLHIFTVILGSFITIAGTYTTIKSITDAYSEGAVGSAFSCS</sequence>
<dbReference type="GO" id="GO:0015179">
    <property type="term" value="F:L-amino acid transmembrane transporter activity"/>
    <property type="evidence" value="ECO:0007669"/>
    <property type="project" value="TreeGrafter"/>
</dbReference>
<feature type="transmembrane region" description="Helical" evidence="6">
    <location>
        <begin position="388"/>
        <end position="409"/>
    </location>
</feature>
<reference evidence="8 9" key="1">
    <citation type="journal article" date="2013" name="BMC Genomics">
        <title>The genome and transcriptome of the pine saprophyte Ophiostoma piceae, and a comparison with the bark beetle-associated pine pathogen Grosmannia clavigera.</title>
        <authorList>
            <person name="Haridas S."/>
            <person name="Wang Y."/>
            <person name="Lim L."/>
            <person name="Massoumi Alamouti S."/>
            <person name="Jackman S."/>
            <person name="Docking R."/>
            <person name="Robertson G."/>
            <person name="Birol I."/>
            <person name="Bohlmann J."/>
            <person name="Breuil C."/>
        </authorList>
    </citation>
    <scope>NUCLEOTIDE SEQUENCE [LARGE SCALE GENOMIC DNA]</scope>
    <source>
        <strain evidence="8 9">UAMH 11346</strain>
    </source>
</reference>
<feature type="transmembrane region" description="Helical" evidence="6">
    <location>
        <begin position="359"/>
        <end position="376"/>
    </location>
</feature>
<gene>
    <name evidence="8" type="ORF">F503_04637</name>
</gene>
<organism evidence="8 9">
    <name type="scientific">Ophiostoma piceae (strain UAMH 11346)</name>
    <name type="common">Sap stain fungus</name>
    <dbReference type="NCBI Taxonomy" id="1262450"/>
    <lineage>
        <taxon>Eukaryota</taxon>
        <taxon>Fungi</taxon>
        <taxon>Dikarya</taxon>
        <taxon>Ascomycota</taxon>
        <taxon>Pezizomycotina</taxon>
        <taxon>Sordariomycetes</taxon>
        <taxon>Sordariomycetidae</taxon>
        <taxon>Ophiostomatales</taxon>
        <taxon>Ophiostomataceae</taxon>
        <taxon>Ophiostoma</taxon>
    </lineage>
</organism>